<keyword evidence="1" id="KW-0472">Membrane</keyword>
<dbReference type="InterPro" id="IPR010406">
    <property type="entry name" value="DUF1003"/>
</dbReference>
<keyword evidence="1" id="KW-0812">Transmembrane</keyword>
<comment type="caution">
    <text evidence="2">The sequence shown here is derived from an EMBL/GenBank/DDBJ whole genome shotgun (WGS) entry which is preliminary data.</text>
</comment>
<dbReference type="Pfam" id="PF06210">
    <property type="entry name" value="DUF1003"/>
    <property type="match status" value="1"/>
</dbReference>
<evidence type="ECO:0000256" key="1">
    <source>
        <dbReference type="SAM" id="Phobius"/>
    </source>
</evidence>
<dbReference type="Proteomes" id="UP001183824">
    <property type="component" value="Unassembled WGS sequence"/>
</dbReference>
<keyword evidence="1" id="KW-1133">Transmembrane helix</keyword>
<evidence type="ECO:0000313" key="3">
    <source>
        <dbReference type="Proteomes" id="UP001183824"/>
    </source>
</evidence>
<organism evidence="2 3">
    <name type="scientific">Streptomyces doebereineriae</name>
    <dbReference type="NCBI Taxonomy" id="3075528"/>
    <lineage>
        <taxon>Bacteria</taxon>
        <taxon>Bacillati</taxon>
        <taxon>Actinomycetota</taxon>
        <taxon>Actinomycetes</taxon>
        <taxon>Kitasatosporales</taxon>
        <taxon>Streptomycetaceae</taxon>
        <taxon>Streptomyces</taxon>
    </lineage>
</organism>
<accession>A0ABU2UZT5</accession>
<evidence type="ECO:0000313" key="2">
    <source>
        <dbReference type="EMBL" id="MDT0478823.1"/>
    </source>
</evidence>
<proteinExistence type="predicted"/>
<keyword evidence="3" id="KW-1185">Reference proteome</keyword>
<dbReference type="EMBL" id="JAVREZ010000001">
    <property type="protein sequence ID" value="MDT0478823.1"/>
    <property type="molecule type" value="Genomic_DNA"/>
</dbReference>
<feature type="transmembrane region" description="Helical" evidence="1">
    <location>
        <begin position="36"/>
        <end position="56"/>
    </location>
</feature>
<feature type="transmembrane region" description="Helical" evidence="1">
    <location>
        <begin position="62"/>
        <end position="82"/>
    </location>
</feature>
<name>A0ABU2UZT5_9ACTN</name>
<gene>
    <name evidence="2" type="ORF">RNB18_01235</name>
</gene>
<sequence>MSEQDSRVMHHPAVVAHRNSRAGDVQLRIADAITKFAGSMPFVYLHAVAFAVWMLSVESSPWPTLTLVVSLEAIFLSTFVMIGQNRQAAFQQIKADHDFVEQELELRTNTELTRAIHLMTTELHRRLIEDGQSSNGAPPGSGSGS</sequence>
<protein>
    <submittedName>
        <fullName evidence="2">DUF1003 domain-containing protein</fullName>
    </submittedName>
</protein>
<dbReference type="RefSeq" id="WP_311712245.1">
    <property type="nucleotide sequence ID" value="NZ_JAVREZ010000001.1"/>
</dbReference>
<reference evidence="3" key="1">
    <citation type="submission" date="2023-07" db="EMBL/GenBank/DDBJ databases">
        <title>30 novel species of actinomycetes from the DSMZ collection.</title>
        <authorList>
            <person name="Nouioui I."/>
        </authorList>
    </citation>
    <scope>NUCLEOTIDE SEQUENCE [LARGE SCALE GENOMIC DNA]</scope>
    <source>
        <strain evidence="3">DSM 41640</strain>
    </source>
</reference>